<evidence type="ECO:0000256" key="2">
    <source>
        <dbReference type="SAM" id="Phobius"/>
    </source>
</evidence>
<name>A0A1X7QWQ7_9SACH</name>
<feature type="region of interest" description="Disordered" evidence="1">
    <location>
        <begin position="39"/>
        <end position="62"/>
    </location>
</feature>
<keyword evidence="2" id="KW-1133">Transmembrane helix</keyword>
<dbReference type="OrthoDB" id="2094445at2759"/>
<feature type="compositionally biased region" description="Polar residues" evidence="1">
    <location>
        <begin position="41"/>
        <end position="58"/>
    </location>
</feature>
<reference evidence="3 4" key="1">
    <citation type="submission" date="2017-04" db="EMBL/GenBank/DDBJ databases">
        <authorList>
            <person name="Afonso C.L."/>
            <person name="Miller P.J."/>
            <person name="Scott M.A."/>
            <person name="Spackman E."/>
            <person name="Goraichik I."/>
            <person name="Dimitrov K.M."/>
            <person name="Suarez D.L."/>
            <person name="Swayne D.E."/>
        </authorList>
    </citation>
    <scope>NUCLEOTIDE SEQUENCE [LARGE SCALE GENOMIC DNA]</scope>
</reference>
<evidence type="ECO:0000256" key="1">
    <source>
        <dbReference type="SAM" id="MobiDB-lite"/>
    </source>
</evidence>
<dbReference type="Proteomes" id="UP000196158">
    <property type="component" value="Unassembled WGS sequence"/>
</dbReference>
<keyword evidence="2" id="KW-0472">Membrane</keyword>
<dbReference type="STRING" id="1789683.A0A1X7QWQ7"/>
<keyword evidence="2" id="KW-0812">Transmembrane</keyword>
<dbReference type="InterPro" id="IPR021278">
    <property type="entry name" value="ATP19"/>
</dbReference>
<dbReference type="AlphaFoldDB" id="A0A1X7QWQ7"/>
<sequence length="82" mass="8961">MGAAYRIFGKTFQPHQLAIATLLTVGIVGFTMTRKGGKSTIDPNIQLQPQRGVSGSQKSDNDDINVEKLLTELIEENDETVN</sequence>
<protein>
    <submittedName>
        <fullName evidence="3">Uncharacterized protein</fullName>
    </submittedName>
</protein>
<accession>A0A1X7QWQ7</accession>
<dbReference type="Pfam" id="PF11022">
    <property type="entry name" value="ATP19"/>
    <property type="match status" value="1"/>
</dbReference>
<proteinExistence type="predicted"/>
<evidence type="ECO:0000313" key="3">
    <source>
        <dbReference type="EMBL" id="SMN17852.1"/>
    </source>
</evidence>
<organism evidence="3 4">
    <name type="scientific">Maudiozyma saulgeensis</name>
    <dbReference type="NCBI Taxonomy" id="1789683"/>
    <lineage>
        <taxon>Eukaryota</taxon>
        <taxon>Fungi</taxon>
        <taxon>Dikarya</taxon>
        <taxon>Ascomycota</taxon>
        <taxon>Saccharomycotina</taxon>
        <taxon>Saccharomycetes</taxon>
        <taxon>Saccharomycetales</taxon>
        <taxon>Saccharomycetaceae</taxon>
        <taxon>Maudiozyma</taxon>
    </lineage>
</organism>
<feature type="transmembrane region" description="Helical" evidence="2">
    <location>
        <begin position="15"/>
        <end position="33"/>
    </location>
</feature>
<keyword evidence="4" id="KW-1185">Reference proteome</keyword>
<evidence type="ECO:0000313" key="4">
    <source>
        <dbReference type="Proteomes" id="UP000196158"/>
    </source>
</evidence>
<dbReference type="EMBL" id="FXLY01000002">
    <property type="protein sequence ID" value="SMN17852.1"/>
    <property type="molecule type" value="Genomic_DNA"/>
</dbReference>
<gene>
    <name evidence="3" type="ORF">KASA_0Q02211G</name>
</gene>